<dbReference type="Gene3D" id="3.30.420.10">
    <property type="entry name" value="Ribonuclease H-like superfamily/Ribonuclease H"/>
    <property type="match status" value="1"/>
</dbReference>
<accession>A0ABP0Y4I5</accession>
<keyword evidence="15" id="KW-0804">Transcription</keyword>
<name>A0ABP0Y4I5_9ROSI</name>
<protein>
    <recommendedName>
        <fullName evidence="7">poly(A)-specific ribonuclease</fullName>
        <ecNumber evidence="7">3.1.13.4</ecNumber>
    </recommendedName>
</protein>
<keyword evidence="10" id="KW-0479">Metal-binding</keyword>
<keyword evidence="12" id="KW-0269">Exonuclease</keyword>
<evidence type="ECO:0000256" key="6">
    <source>
        <dbReference type="ARBA" id="ARBA00011757"/>
    </source>
</evidence>
<dbReference type="Proteomes" id="UP001642487">
    <property type="component" value="Chromosome 2"/>
</dbReference>
<evidence type="ECO:0000256" key="4">
    <source>
        <dbReference type="ARBA" id="ARBA00004496"/>
    </source>
</evidence>
<evidence type="ECO:0000256" key="2">
    <source>
        <dbReference type="ARBA" id="ARBA00001968"/>
    </source>
</evidence>
<keyword evidence="19" id="KW-1185">Reference proteome</keyword>
<evidence type="ECO:0000256" key="5">
    <source>
        <dbReference type="ARBA" id="ARBA00008372"/>
    </source>
</evidence>
<dbReference type="EMBL" id="OZ021736">
    <property type="protein sequence ID" value="CAK9315324.1"/>
    <property type="molecule type" value="Genomic_DNA"/>
</dbReference>
<evidence type="ECO:0000256" key="13">
    <source>
        <dbReference type="ARBA" id="ARBA00022884"/>
    </source>
</evidence>
<keyword evidence="9" id="KW-0540">Nuclease</keyword>
<comment type="catalytic activity">
    <reaction evidence="1">
        <text>Exonucleolytic cleavage of poly(A) to 5'-AMP.</text>
        <dbReference type="EC" id="3.1.13.4"/>
    </reaction>
</comment>
<keyword evidence="14" id="KW-0805">Transcription regulation</keyword>
<proteinExistence type="inferred from homology"/>
<organism evidence="18 19">
    <name type="scientific">Citrullus colocynthis</name>
    <name type="common">colocynth</name>
    <dbReference type="NCBI Taxonomy" id="252529"/>
    <lineage>
        <taxon>Eukaryota</taxon>
        <taxon>Viridiplantae</taxon>
        <taxon>Streptophyta</taxon>
        <taxon>Embryophyta</taxon>
        <taxon>Tracheophyta</taxon>
        <taxon>Spermatophyta</taxon>
        <taxon>Magnoliopsida</taxon>
        <taxon>eudicotyledons</taxon>
        <taxon>Gunneridae</taxon>
        <taxon>Pentapetalae</taxon>
        <taxon>rosids</taxon>
        <taxon>fabids</taxon>
        <taxon>Cucurbitales</taxon>
        <taxon>Cucurbitaceae</taxon>
        <taxon>Benincaseae</taxon>
        <taxon>Citrullus</taxon>
    </lineage>
</organism>
<sequence length="306" mass="35218">MGRRNRAPPRREKPLIRQVWASNFDSEISKFDKCLQFHSILSIDTEFPGFITKSPWGSTEEEIYEDFRFNVNQTKLIQLGITASDNSGQIGGTWEFNFSDFDPQSDAHGPSSVSFLEDNGMDFQKLKKDGIPIRLFTANFLSIIRKHNVFRWVTFHGLYDIGYLIKAMGLIAVLPESMEEFATVVVEGVGIVRDLKHMSRFCEGLEDGKLGLERLGQLLNQKRYGSKHNAGSDSLLTASSHWEMMERFGMDSGICDGFLYGFSNKLESMKMKMKMKVYHHPKMIRFGQIPWSIPLYCYTPYYYIAY</sequence>
<keyword evidence="13" id="KW-0694">RNA-binding</keyword>
<comment type="function">
    <text evidence="17">Ubiquitous transcription factor required for a diverse set of processes. It is a component of the CCR4 complex involved in the control of gene expression.</text>
</comment>
<evidence type="ECO:0000256" key="14">
    <source>
        <dbReference type="ARBA" id="ARBA00023015"/>
    </source>
</evidence>
<evidence type="ECO:0000256" key="9">
    <source>
        <dbReference type="ARBA" id="ARBA00022722"/>
    </source>
</evidence>
<evidence type="ECO:0000256" key="1">
    <source>
        <dbReference type="ARBA" id="ARBA00001663"/>
    </source>
</evidence>
<keyword evidence="16" id="KW-0539">Nucleus</keyword>
<keyword evidence="11" id="KW-0378">Hydrolase</keyword>
<comment type="similarity">
    <text evidence="5">Belongs to the CAF1 family.</text>
</comment>
<dbReference type="PANTHER" id="PTHR10797">
    <property type="entry name" value="CCR4-NOT TRANSCRIPTION COMPLEX SUBUNIT"/>
    <property type="match status" value="1"/>
</dbReference>
<evidence type="ECO:0000256" key="16">
    <source>
        <dbReference type="ARBA" id="ARBA00023242"/>
    </source>
</evidence>
<dbReference type="InterPro" id="IPR012337">
    <property type="entry name" value="RNaseH-like_sf"/>
</dbReference>
<reference evidence="18 19" key="1">
    <citation type="submission" date="2024-03" db="EMBL/GenBank/DDBJ databases">
        <authorList>
            <person name="Gkanogiannis A."/>
            <person name="Becerra Lopez-Lavalle L."/>
        </authorList>
    </citation>
    <scope>NUCLEOTIDE SEQUENCE [LARGE SCALE GENOMIC DNA]</scope>
</reference>
<evidence type="ECO:0000256" key="8">
    <source>
        <dbReference type="ARBA" id="ARBA00022490"/>
    </source>
</evidence>
<dbReference type="InterPro" id="IPR036397">
    <property type="entry name" value="RNaseH_sf"/>
</dbReference>
<evidence type="ECO:0000256" key="11">
    <source>
        <dbReference type="ARBA" id="ARBA00022801"/>
    </source>
</evidence>
<dbReference type="InterPro" id="IPR039637">
    <property type="entry name" value="CNOT7/CNOT8/Pop2"/>
</dbReference>
<comment type="cofactor">
    <cofactor evidence="2">
        <name>a divalent metal cation</name>
        <dbReference type="ChEBI" id="CHEBI:60240"/>
    </cofactor>
</comment>
<comment type="subcellular location">
    <subcellularLocation>
        <location evidence="4">Cytoplasm</location>
    </subcellularLocation>
    <subcellularLocation>
        <location evidence="3">Nucleus</location>
    </subcellularLocation>
</comment>
<evidence type="ECO:0000256" key="15">
    <source>
        <dbReference type="ARBA" id="ARBA00023163"/>
    </source>
</evidence>
<dbReference type="EC" id="3.1.13.4" evidence="7"/>
<keyword evidence="8" id="KW-0963">Cytoplasm</keyword>
<evidence type="ECO:0000313" key="18">
    <source>
        <dbReference type="EMBL" id="CAK9315324.1"/>
    </source>
</evidence>
<evidence type="ECO:0000256" key="10">
    <source>
        <dbReference type="ARBA" id="ARBA00022723"/>
    </source>
</evidence>
<evidence type="ECO:0000256" key="17">
    <source>
        <dbReference type="ARBA" id="ARBA00025148"/>
    </source>
</evidence>
<comment type="subunit">
    <text evidence="6">Component of the CCR4-NOT complex, at least composed of CRR4 and CAF1 proteins.</text>
</comment>
<evidence type="ECO:0000313" key="19">
    <source>
        <dbReference type="Proteomes" id="UP001642487"/>
    </source>
</evidence>
<evidence type="ECO:0000256" key="7">
    <source>
        <dbReference type="ARBA" id="ARBA00012161"/>
    </source>
</evidence>
<dbReference type="SUPFAM" id="SSF53098">
    <property type="entry name" value="Ribonuclease H-like"/>
    <property type="match status" value="1"/>
</dbReference>
<dbReference type="Pfam" id="PF04857">
    <property type="entry name" value="CAF1"/>
    <property type="match status" value="1"/>
</dbReference>
<evidence type="ECO:0000256" key="3">
    <source>
        <dbReference type="ARBA" id="ARBA00004123"/>
    </source>
</evidence>
<evidence type="ECO:0000256" key="12">
    <source>
        <dbReference type="ARBA" id="ARBA00022839"/>
    </source>
</evidence>
<gene>
    <name evidence="18" type="ORF">CITCOLO1_LOCUS7110</name>
</gene>
<dbReference type="InterPro" id="IPR006941">
    <property type="entry name" value="RNase_CAF1"/>
</dbReference>